<dbReference type="PANTHER" id="PTHR43048:SF3">
    <property type="entry name" value="METHYLMALONYL-COA EPIMERASE, MITOCHONDRIAL"/>
    <property type="match status" value="1"/>
</dbReference>
<dbReference type="InterPro" id="IPR037523">
    <property type="entry name" value="VOC_core"/>
</dbReference>
<organism evidence="3 4">
    <name type="scientific">Alicyclobacillus sacchari</name>
    <dbReference type="NCBI Taxonomy" id="392010"/>
    <lineage>
        <taxon>Bacteria</taxon>
        <taxon>Bacillati</taxon>
        <taxon>Bacillota</taxon>
        <taxon>Bacilli</taxon>
        <taxon>Bacillales</taxon>
        <taxon>Alicyclobacillaceae</taxon>
        <taxon>Alicyclobacillus</taxon>
    </lineage>
</organism>
<accession>A0A4R8LJS5</accession>
<keyword evidence="4" id="KW-1185">Reference proteome</keyword>
<sequence length="150" mass="16741">MSQGILGTKTIAQIGILVHDIEATSQAYADLLGVDVPAWNWTDTVDIAKTEYLGQASEARAKLAFFNLGGLQLELIEPDHNPSTWRECLDRNGEGPHHIAFVVNGMKQVVQRLEERGMPVLQRGEYTGGRYAYVDAERDFKVILELLEND</sequence>
<evidence type="ECO:0000313" key="3">
    <source>
        <dbReference type="EMBL" id="TDY44040.1"/>
    </source>
</evidence>
<dbReference type="GO" id="GO:0004493">
    <property type="term" value="F:methylmalonyl-CoA epimerase activity"/>
    <property type="evidence" value="ECO:0007669"/>
    <property type="project" value="TreeGrafter"/>
</dbReference>
<dbReference type="SUPFAM" id="SSF54593">
    <property type="entry name" value="Glyoxalase/Bleomycin resistance protein/Dihydroxybiphenyl dioxygenase"/>
    <property type="match status" value="1"/>
</dbReference>
<keyword evidence="3" id="KW-0560">Oxidoreductase</keyword>
<dbReference type="OrthoDB" id="9788468at2"/>
<dbReference type="EMBL" id="SORF01000010">
    <property type="protein sequence ID" value="TDY44040.1"/>
    <property type="molecule type" value="Genomic_DNA"/>
</dbReference>
<keyword evidence="3" id="KW-0223">Dioxygenase</keyword>
<gene>
    <name evidence="3" type="ORF">C7445_11085</name>
</gene>
<proteinExistence type="predicted"/>
<dbReference type="Proteomes" id="UP000294581">
    <property type="component" value="Unassembled WGS sequence"/>
</dbReference>
<dbReference type="InterPro" id="IPR029068">
    <property type="entry name" value="Glyas_Bleomycin-R_OHBP_Dase"/>
</dbReference>
<protein>
    <submittedName>
        <fullName evidence="3">Glyoxalase/bleomycin resistance protein/dioxygenase superfamily protein</fullName>
    </submittedName>
</protein>
<dbReference type="GO" id="GO:0046872">
    <property type="term" value="F:metal ion binding"/>
    <property type="evidence" value="ECO:0007669"/>
    <property type="project" value="UniProtKB-KW"/>
</dbReference>
<dbReference type="PROSITE" id="PS51819">
    <property type="entry name" value="VOC"/>
    <property type="match status" value="1"/>
</dbReference>
<dbReference type="Gene3D" id="3.10.180.10">
    <property type="entry name" value="2,3-Dihydroxybiphenyl 1,2-Dioxygenase, domain 1"/>
    <property type="match status" value="1"/>
</dbReference>
<keyword evidence="1" id="KW-0479">Metal-binding</keyword>
<dbReference type="PANTHER" id="PTHR43048">
    <property type="entry name" value="METHYLMALONYL-COA EPIMERASE"/>
    <property type="match status" value="1"/>
</dbReference>
<dbReference type="AlphaFoldDB" id="A0A4R8LJS5"/>
<dbReference type="GO" id="GO:0051213">
    <property type="term" value="F:dioxygenase activity"/>
    <property type="evidence" value="ECO:0007669"/>
    <property type="project" value="UniProtKB-KW"/>
</dbReference>
<evidence type="ECO:0000313" key="4">
    <source>
        <dbReference type="Proteomes" id="UP000294581"/>
    </source>
</evidence>
<name>A0A4R8LJS5_9BACL</name>
<feature type="domain" description="VOC" evidence="2">
    <location>
        <begin position="10"/>
        <end position="149"/>
    </location>
</feature>
<reference evidence="3 4" key="1">
    <citation type="submission" date="2019-03" db="EMBL/GenBank/DDBJ databases">
        <title>Genomic Encyclopedia of Type Strains, Phase IV (KMG-IV): sequencing the most valuable type-strain genomes for metagenomic binning, comparative biology and taxonomic classification.</title>
        <authorList>
            <person name="Goeker M."/>
        </authorList>
    </citation>
    <scope>NUCLEOTIDE SEQUENCE [LARGE SCALE GENOMIC DNA]</scope>
    <source>
        <strain evidence="3 4">DSM 17974</strain>
    </source>
</reference>
<evidence type="ECO:0000256" key="1">
    <source>
        <dbReference type="ARBA" id="ARBA00022723"/>
    </source>
</evidence>
<dbReference type="InterPro" id="IPR051785">
    <property type="entry name" value="MMCE/EMCE_epimerase"/>
</dbReference>
<dbReference type="Pfam" id="PF13669">
    <property type="entry name" value="Glyoxalase_4"/>
    <property type="match status" value="1"/>
</dbReference>
<dbReference type="RefSeq" id="WP_134160197.1">
    <property type="nucleotide sequence ID" value="NZ_BSUS01000001.1"/>
</dbReference>
<comment type="caution">
    <text evidence="3">The sequence shown here is derived from an EMBL/GenBank/DDBJ whole genome shotgun (WGS) entry which is preliminary data.</text>
</comment>
<dbReference type="GO" id="GO:0046491">
    <property type="term" value="P:L-methylmalonyl-CoA metabolic process"/>
    <property type="evidence" value="ECO:0007669"/>
    <property type="project" value="TreeGrafter"/>
</dbReference>
<evidence type="ECO:0000259" key="2">
    <source>
        <dbReference type="PROSITE" id="PS51819"/>
    </source>
</evidence>